<comment type="caution">
    <text evidence="14">The sequence shown here is derived from an EMBL/GenBank/DDBJ whole genome shotgun (WGS) entry which is preliminary data.</text>
</comment>
<accession>A0A3E1NLV6</accession>
<dbReference type="Pfam" id="PF07715">
    <property type="entry name" value="Plug"/>
    <property type="match status" value="1"/>
</dbReference>
<evidence type="ECO:0000313" key="14">
    <source>
        <dbReference type="EMBL" id="RFM28882.1"/>
    </source>
</evidence>
<evidence type="ECO:0000256" key="4">
    <source>
        <dbReference type="ARBA" id="ARBA00022496"/>
    </source>
</evidence>
<reference evidence="14 15" key="1">
    <citation type="submission" date="2018-08" db="EMBL/GenBank/DDBJ databases">
        <title>Chitinophagaceae sp. K23C18032701, a novel bacterium isolated from forest soil.</title>
        <authorList>
            <person name="Wang C."/>
        </authorList>
    </citation>
    <scope>NUCLEOTIDE SEQUENCE [LARGE SCALE GENOMIC DNA]</scope>
    <source>
        <strain evidence="14 15">K23C18032701</strain>
    </source>
</reference>
<feature type="chain" id="PRO_5017624784" evidence="12">
    <location>
        <begin position="20"/>
        <end position="792"/>
    </location>
</feature>
<dbReference type="PROSITE" id="PS52016">
    <property type="entry name" value="TONB_DEPENDENT_REC_3"/>
    <property type="match status" value="1"/>
</dbReference>
<evidence type="ECO:0000256" key="3">
    <source>
        <dbReference type="ARBA" id="ARBA00022452"/>
    </source>
</evidence>
<evidence type="ECO:0000256" key="5">
    <source>
        <dbReference type="ARBA" id="ARBA00022692"/>
    </source>
</evidence>
<dbReference type="Gene3D" id="2.40.170.20">
    <property type="entry name" value="TonB-dependent receptor, beta-barrel domain"/>
    <property type="match status" value="1"/>
</dbReference>
<dbReference type="GO" id="GO:0009279">
    <property type="term" value="C:cell outer membrane"/>
    <property type="evidence" value="ECO:0007669"/>
    <property type="project" value="UniProtKB-SubCell"/>
</dbReference>
<dbReference type="EMBL" id="QTJU01000002">
    <property type="protein sequence ID" value="RFM28882.1"/>
    <property type="molecule type" value="Genomic_DNA"/>
</dbReference>
<keyword evidence="7" id="KW-0408">Iron</keyword>
<keyword evidence="4" id="KW-0410">Iron transport</keyword>
<gene>
    <name evidence="14" type="ORF">DXN05_08925</name>
</gene>
<dbReference type="OrthoDB" id="9761152at2"/>
<keyword evidence="2 11" id="KW-0813">Transport</keyword>
<dbReference type="PANTHER" id="PTHR32552">
    <property type="entry name" value="FERRICHROME IRON RECEPTOR-RELATED"/>
    <property type="match status" value="1"/>
</dbReference>
<dbReference type="Gene3D" id="2.170.130.10">
    <property type="entry name" value="TonB-dependent receptor, plug domain"/>
    <property type="match status" value="1"/>
</dbReference>
<keyword evidence="3 11" id="KW-1134">Transmembrane beta strand</keyword>
<keyword evidence="6 12" id="KW-0732">Signal</keyword>
<dbReference type="InterPro" id="IPR037066">
    <property type="entry name" value="Plug_dom_sf"/>
</dbReference>
<comment type="subcellular location">
    <subcellularLocation>
        <location evidence="1 11">Cell outer membrane</location>
        <topology evidence="1 11">Multi-pass membrane protein</topology>
    </subcellularLocation>
</comment>
<dbReference type="Pfam" id="PF13620">
    <property type="entry name" value="CarboxypepD_reg"/>
    <property type="match status" value="1"/>
</dbReference>
<feature type="domain" description="TonB-dependent receptor plug" evidence="13">
    <location>
        <begin position="118"/>
        <end position="225"/>
    </location>
</feature>
<dbReference type="GO" id="GO:0015344">
    <property type="term" value="F:siderophore uptake transmembrane transporter activity"/>
    <property type="evidence" value="ECO:0007669"/>
    <property type="project" value="TreeGrafter"/>
</dbReference>
<keyword evidence="14" id="KW-0675">Receptor</keyword>
<sequence>MRKFLGTFTALFLAVITHAQVIVQGIVTDIHQQPVEGANVIITSGTKKWNQLTTGEGRYHFTLKQPGSYQLTVQHVGKKSSTQTIEATNGSNSFNTTLNDVNYLLEPLEVRAVRAADKAPFTKTNISKADIAKANLGQDLPFILSQTPSAIVSSDAGNGVGYTALRIRGSDASRINVTMNGIPYNDAESQGSYFVDIPDLASSANSIQIQRGVGTSTNGAGAFGATINVSTNEVIDKPYAESNNSFGSFNTWKNTLKAGSGLINDHFTIDARLSKISSDGFIDRASTNLQSLYLSTAWLSKKTSVRFNLITGKEKTYQAWYGVPQDIYFTNRKYNPAGTEKPGDPYNNETDNYWQTHYQLFVNHTFNDKWSMNIASFLTRGKGYYEEYKAQQALSNYGLPPVKINDLQIDTTDLVRQLWLDNYFYGQVLSFQHKTTTDEFTVGGGWNVYDGKHYNTLIWGQAGVPKDYRYTNYPALKSDINIYAKWMHQLAQYWNIFGDVQYRHVMHRMDGFDGNPDLFIKRSFNFVNPKAGISYNRNGMQVYLSYALANKEPNRDDFQANQQQQPKYETLHDFELGAEKKTSRYSWGATVYYMLYNNQLVQTGKYNDVGAYTRVNVKNSYRLGLELQAGAIITPWMNVAANIAFSRNKIKAFKEYVDNYDNGTQDSITHNHINIAFSPAIVAGATVNFIPQKDVQLSFIGKEVSRQYLDNTQNKARSIADYYTQDFRAAYTIHNLLFSEWNIIAQVNNIFNRKYESSGSAYPYISGGETFNGISYFPMAGTNFMVALNVKF</sequence>
<dbReference type="RefSeq" id="WP_116846869.1">
    <property type="nucleotide sequence ID" value="NZ_QTJU01000002.1"/>
</dbReference>
<dbReference type="AlphaFoldDB" id="A0A3E1NLV6"/>
<evidence type="ECO:0000256" key="1">
    <source>
        <dbReference type="ARBA" id="ARBA00004571"/>
    </source>
</evidence>
<dbReference type="SUPFAM" id="SSF49464">
    <property type="entry name" value="Carboxypeptidase regulatory domain-like"/>
    <property type="match status" value="1"/>
</dbReference>
<dbReference type="InterPro" id="IPR039426">
    <property type="entry name" value="TonB-dep_rcpt-like"/>
</dbReference>
<evidence type="ECO:0000313" key="15">
    <source>
        <dbReference type="Proteomes" id="UP000261284"/>
    </source>
</evidence>
<evidence type="ECO:0000256" key="12">
    <source>
        <dbReference type="SAM" id="SignalP"/>
    </source>
</evidence>
<keyword evidence="9 11" id="KW-0472">Membrane</keyword>
<dbReference type="InterPro" id="IPR012910">
    <property type="entry name" value="Plug_dom"/>
</dbReference>
<dbReference type="InterPro" id="IPR008969">
    <property type="entry name" value="CarboxyPept-like_regulatory"/>
</dbReference>
<keyword evidence="10 11" id="KW-0998">Cell outer membrane</keyword>
<keyword evidence="8" id="KW-0406">Ion transport</keyword>
<name>A0A3E1NLV6_9BACT</name>
<evidence type="ECO:0000256" key="8">
    <source>
        <dbReference type="ARBA" id="ARBA00023065"/>
    </source>
</evidence>
<evidence type="ECO:0000256" key="6">
    <source>
        <dbReference type="ARBA" id="ARBA00022729"/>
    </source>
</evidence>
<evidence type="ECO:0000256" key="10">
    <source>
        <dbReference type="ARBA" id="ARBA00023237"/>
    </source>
</evidence>
<evidence type="ECO:0000256" key="11">
    <source>
        <dbReference type="PROSITE-ProRule" id="PRU01360"/>
    </source>
</evidence>
<keyword evidence="15" id="KW-1185">Reference proteome</keyword>
<evidence type="ECO:0000256" key="2">
    <source>
        <dbReference type="ARBA" id="ARBA00022448"/>
    </source>
</evidence>
<dbReference type="SUPFAM" id="SSF56935">
    <property type="entry name" value="Porins"/>
    <property type="match status" value="1"/>
</dbReference>
<dbReference type="Proteomes" id="UP000261284">
    <property type="component" value="Unassembled WGS sequence"/>
</dbReference>
<dbReference type="InterPro" id="IPR036942">
    <property type="entry name" value="Beta-barrel_TonB_sf"/>
</dbReference>
<evidence type="ECO:0000256" key="7">
    <source>
        <dbReference type="ARBA" id="ARBA00023004"/>
    </source>
</evidence>
<keyword evidence="5 11" id="KW-0812">Transmembrane</keyword>
<organism evidence="14 15">
    <name type="scientific">Deminuibacter soli</name>
    <dbReference type="NCBI Taxonomy" id="2291815"/>
    <lineage>
        <taxon>Bacteria</taxon>
        <taxon>Pseudomonadati</taxon>
        <taxon>Bacteroidota</taxon>
        <taxon>Chitinophagia</taxon>
        <taxon>Chitinophagales</taxon>
        <taxon>Chitinophagaceae</taxon>
        <taxon>Deminuibacter</taxon>
    </lineage>
</organism>
<dbReference type="PANTHER" id="PTHR32552:SF68">
    <property type="entry name" value="FERRICHROME OUTER MEMBRANE TRANSPORTER_PHAGE RECEPTOR"/>
    <property type="match status" value="1"/>
</dbReference>
<dbReference type="Gene3D" id="2.60.40.1120">
    <property type="entry name" value="Carboxypeptidase-like, regulatory domain"/>
    <property type="match status" value="1"/>
</dbReference>
<evidence type="ECO:0000259" key="13">
    <source>
        <dbReference type="Pfam" id="PF07715"/>
    </source>
</evidence>
<evidence type="ECO:0000256" key="9">
    <source>
        <dbReference type="ARBA" id="ARBA00023136"/>
    </source>
</evidence>
<comment type="similarity">
    <text evidence="11">Belongs to the TonB-dependent receptor family.</text>
</comment>
<protein>
    <submittedName>
        <fullName evidence="14">TonB-dependent receptor</fullName>
    </submittedName>
</protein>
<feature type="signal peptide" evidence="12">
    <location>
        <begin position="1"/>
        <end position="19"/>
    </location>
</feature>
<proteinExistence type="inferred from homology"/>